<dbReference type="Proteomes" id="UP001281761">
    <property type="component" value="Unassembled WGS sequence"/>
</dbReference>
<sequence>MEKNPGKKTEDQTEYAPFLNWKEELFESIEDAPVIFHSLVAMTRDDYPFDEAQQKKAVNFLYHITPGYSKNFHGADMINTFLDSTNGSHTEFIDTVMVLLSSSIKDISFGVLGFLDYLLPSLAPSHRFLLSEGDLIPKIMNIIKPHTLPLDGNELPHTDLVSIVNSMLFVSTPTAVDYLARTYKMSDQEIHSTILKYVIQPATPYLKHIYSSSDFAQCVLSTNFRFSRCHMRTQRVRERSVLH</sequence>
<accession>A0ABQ9XWS7</accession>
<organism evidence="1 2">
    <name type="scientific">Blattamonas nauphoetae</name>
    <dbReference type="NCBI Taxonomy" id="2049346"/>
    <lineage>
        <taxon>Eukaryota</taxon>
        <taxon>Metamonada</taxon>
        <taxon>Preaxostyla</taxon>
        <taxon>Oxymonadida</taxon>
        <taxon>Blattamonas</taxon>
    </lineage>
</organism>
<evidence type="ECO:0000313" key="2">
    <source>
        <dbReference type="Proteomes" id="UP001281761"/>
    </source>
</evidence>
<protein>
    <submittedName>
        <fullName evidence="1">Uncharacterized protein</fullName>
    </submittedName>
</protein>
<gene>
    <name evidence="1" type="ORF">BLNAU_9084</name>
</gene>
<keyword evidence="2" id="KW-1185">Reference proteome</keyword>
<name>A0ABQ9XWS7_9EUKA</name>
<comment type="caution">
    <text evidence="1">The sequence shown here is derived from an EMBL/GenBank/DDBJ whole genome shotgun (WGS) entry which is preliminary data.</text>
</comment>
<dbReference type="EMBL" id="JARBJD010000061">
    <property type="protein sequence ID" value="KAK2955924.1"/>
    <property type="molecule type" value="Genomic_DNA"/>
</dbReference>
<proteinExistence type="predicted"/>
<reference evidence="1 2" key="1">
    <citation type="journal article" date="2022" name="bioRxiv">
        <title>Genomics of Preaxostyla Flagellates Illuminates Evolutionary Transitions and the Path Towards Mitochondrial Loss.</title>
        <authorList>
            <person name="Novak L.V.F."/>
            <person name="Treitli S.C."/>
            <person name="Pyrih J."/>
            <person name="Halakuc P."/>
            <person name="Pipaliya S.V."/>
            <person name="Vacek V."/>
            <person name="Brzon O."/>
            <person name="Soukal P."/>
            <person name="Eme L."/>
            <person name="Dacks J.B."/>
            <person name="Karnkowska A."/>
            <person name="Elias M."/>
            <person name="Hampl V."/>
        </authorList>
    </citation>
    <scope>NUCLEOTIDE SEQUENCE [LARGE SCALE GENOMIC DNA]</scope>
    <source>
        <strain evidence="1">NAU3</strain>
        <tissue evidence="1">Gut</tissue>
    </source>
</reference>
<evidence type="ECO:0000313" key="1">
    <source>
        <dbReference type="EMBL" id="KAK2955924.1"/>
    </source>
</evidence>